<dbReference type="KEGG" id="parq:DSM112329_05403"/>
<name>A0AAU7B3A3_9ACTN</name>
<dbReference type="InterPro" id="IPR050766">
    <property type="entry name" value="Bact_Lucif_Oxidored"/>
</dbReference>
<dbReference type="RefSeq" id="WP_354699682.1">
    <property type="nucleotide sequence ID" value="NZ_CP114014.1"/>
</dbReference>
<dbReference type="GO" id="GO:0016705">
    <property type="term" value="F:oxidoreductase activity, acting on paired donors, with incorporation or reduction of molecular oxygen"/>
    <property type="evidence" value="ECO:0007669"/>
    <property type="project" value="InterPro"/>
</dbReference>
<dbReference type="GO" id="GO:0005829">
    <property type="term" value="C:cytosol"/>
    <property type="evidence" value="ECO:0007669"/>
    <property type="project" value="TreeGrafter"/>
</dbReference>
<evidence type="ECO:0000313" key="2">
    <source>
        <dbReference type="EMBL" id="XAY08502.1"/>
    </source>
</evidence>
<organism evidence="2">
    <name type="scientific">Paraconexibacter sp. AEG42_29</name>
    <dbReference type="NCBI Taxonomy" id="2997339"/>
    <lineage>
        <taxon>Bacteria</taxon>
        <taxon>Bacillati</taxon>
        <taxon>Actinomycetota</taxon>
        <taxon>Thermoleophilia</taxon>
        <taxon>Solirubrobacterales</taxon>
        <taxon>Paraconexibacteraceae</taxon>
        <taxon>Paraconexibacter</taxon>
    </lineage>
</organism>
<dbReference type="EMBL" id="CP114014">
    <property type="protein sequence ID" value="XAY08502.1"/>
    <property type="molecule type" value="Genomic_DNA"/>
</dbReference>
<keyword evidence="2" id="KW-0560">Oxidoreductase</keyword>
<accession>A0AAU7B3A3</accession>
<feature type="domain" description="Luciferase-like" evidence="1">
    <location>
        <begin position="2"/>
        <end position="180"/>
    </location>
</feature>
<sequence>MKVSVFAMPTIPATLKERRELRPIGRNTERYQMMLEELRAIAVLADELGYDAFSTTEHHLHSEGGEAMPNPLMLYADLAARTKNIHFYPMSLVPTADDPIRMAENIALLDQLTQGRVGVTFARGYQKRWIQILSQGRGSTSLVDQASDQRNREIYDENVEVILKAWQNDSWDHDGKHYQVPFPYAEGVKGFGGIEWTRQFGSEDEVDEDGVIRKIGLTPPPYQRPYPEVWVPYTMSPASMIAAAQRGFSCIATEGRAAPFREHALAYRAEAAKQGFDLKLGERFGATRSVCIGKTREEAFEMAVRTAAYEWHNYFNKFGFAEMFRTAEDAADKPVSFADEAALAKRLIETRQLLCGTADDVKRQLEELHTCHAGEGEEKGELDWLVWQFFQQGTTPLEVQQEQLRVFAEEVLPAVR</sequence>
<dbReference type="PANTHER" id="PTHR30137:SF6">
    <property type="entry name" value="LUCIFERASE-LIKE MONOOXYGENASE"/>
    <property type="match status" value="1"/>
</dbReference>
<dbReference type="EC" id="1.14.14.155" evidence="2"/>
<dbReference type="SUPFAM" id="SSF51679">
    <property type="entry name" value="Bacterial luciferase-like"/>
    <property type="match status" value="1"/>
</dbReference>
<proteinExistence type="predicted"/>
<gene>
    <name evidence="2" type="ORF">DSM112329_05403</name>
</gene>
<reference evidence="2" key="1">
    <citation type="submission" date="2022-12" db="EMBL/GenBank/DDBJ databases">
        <title>Paraconexibacter alkalitolerans sp. nov. and Baekduia alba sp. nov., isolated from soil and emended description of the genera Paraconexibacter (Chun et al., 2020) and Baekduia (An et al., 2020).</title>
        <authorList>
            <person name="Vieira S."/>
            <person name="Huber K.J."/>
            <person name="Geppert A."/>
            <person name="Wolf J."/>
            <person name="Neumann-Schaal M."/>
            <person name="Muesken M."/>
            <person name="Overmann J."/>
        </authorList>
    </citation>
    <scope>NUCLEOTIDE SEQUENCE</scope>
    <source>
        <strain evidence="2">AEG42_29</strain>
    </source>
</reference>
<dbReference type="AlphaFoldDB" id="A0AAU7B3A3"/>
<feature type="domain" description="Luciferase-like" evidence="1">
    <location>
        <begin position="198"/>
        <end position="369"/>
    </location>
</feature>
<dbReference type="Pfam" id="PF00296">
    <property type="entry name" value="Bac_luciferase"/>
    <property type="match status" value="2"/>
</dbReference>
<protein>
    <submittedName>
        <fullName evidence="2">3,6-diketocamphane 1,6-monooxygenase</fullName>
        <ecNumber evidence="2">1.14.14.155</ecNumber>
    </submittedName>
</protein>
<dbReference type="InterPro" id="IPR011251">
    <property type="entry name" value="Luciferase-like_dom"/>
</dbReference>
<evidence type="ECO:0000259" key="1">
    <source>
        <dbReference type="Pfam" id="PF00296"/>
    </source>
</evidence>
<dbReference type="PANTHER" id="PTHR30137">
    <property type="entry name" value="LUCIFERASE-LIKE MONOOXYGENASE"/>
    <property type="match status" value="1"/>
</dbReference>
<dbReference type="InterPro" id="IPR036661">
    <property type="entry name" value="Luciferase-like_sf"/>
</dbReference>
<dbReference type="Gene3D" id="3.20.20.30">
    <property type="entry name" value="Luciferase-like domain"/>
    <property type="match status" value="1"/>
</dbReference>